<dbReference type="OrthoDB" id="84937at2157"/>
<name>A0A1G7QPH7_9EURY</name>
<organism evidence="2 3">
    <name type="scientific">Halorubrum xinjiangense</name>
    <dbReference type="NCBI Taxonomy" id="261291"/>
    <lineage>
        <taxon>Archaea</taxon>
        <taxon>Methanobacteriati</taxon>
        <taxon>Methanobacteriota</taxon>
        <taxon>Stenosarchaea group</taxon>
        <taxon>Halobacteria</taxon>
        <taxon>Halobacteriales</taxon>
        <taxon>Haloferacaceae</taxon>
        <taxon>Halorubrum</taxon>
    </lineage>
</organism>
<feature type="transmembrane region" description="Helical" evidence="1">
    <location>
        <begin position="359"/>
        <end position="375"/>
    </location>
</feature>
<keyword evidence="1" id="KW-0812">Transmembrane</keyword>
<accession>A0A1G7QPH7</accession>
<feature type="transmembrane region" description="Helical" evidence="1">
    <location>
        <begin position="329"/>
        <end position="347"/>
    </location>
</feature>
<feature type="transmembrane region" description="Helical" evidence="1">
    <location>
        <begin position="267"/>
        <end position="291"/>
    </location>
</feature>
<keyword evidence="1" id="KW-0472">Membrane</keyword>
<dbReference type="RefSeq" id="WP_149799476.1">
    <property type="nucleotide sequence ID" value="NZ_FNBO01000012.1"/>
</dbReference>
<dbReference type="PANTHER" id="PTHR40700:SF1">
    <property type="entry name" value="DUF63 DOMAIN-CONTAINING PROTEIN"/>
    <property type="match status" value="1"/>
</dbReference>
<gene>
    <name evidence="2" type="ORF">SAMN04488067_11286</name>
</gene>
<dbReference type="PANTHER" id="PTHR40700">
    <property type="entry name" value="HYPOTHETICAL MEMBRANE PROTEIN, CONSERVED, DUF63 FAMILY"/>
    <property type="match status" value="1"/>
</dbReference>
<keyword evidence="1" id="KW-1133">Transmembrane helix</keyword>
<evidence type="ECO:0000313" key="2">
    <source>
        <dbReference type="EMBL" id="SDG00412.1"/>
    </source>
</evidence>
<keyword evidence="3" id="KW-1185">Reference proteome</keyword>
<feature type="transmembrane region" description="Helical" evidence="1">
    <location>
        <begin position="204"/>
        <end position="224"/>
    </location>
</feature>
<evidence type="ECO:0000313" key="3">
    <source>
        <dbReference type="Proteomes" id="UP000324020"/>
    </source>
</evidence>
<feature type="transmembrane region" description="Helical" evidence="1">
    <location>
        <begin position="236"/>
        <end position="255"/>
    </location>
</feature>
<feature type="transmembrane region" description="Helical" evidence="1">
    <location>
        <begin position="16"/>
        <end position="39"/>
    </location>
</feature>
<sequence length="385" mass="40647">MSTGVVDGFDPSPERAWAAVVGGVAAMLAIGSIVFPRVVYDRFLWRYFWGPVVADGEGAQCAVREVGGTTELLGSSAACQSAVSAGEVVATPGYTTFSTVSYVVILLAMLIGVVFLLRRLDIATELRFFYALFPFMLLGGAMRTVEDAGVAATAAGVEPLIPFPASALLISPFIYFTVFLFTLACVVAAYGLERRGAVDDYARPLFASGAAGLALAVGYLSYLAVSTDYVTFYPQVLVPTLVIATAATAGTWALATREIPTIRQGTGAAGIVIIWGHAVDGVANVIGLNWMPALTGTANLVPKHVVNALIVDWTARLLPESIVSVTGDAWPFLLVKLAAATFVVWVFNGEMFDESPRYTLLLLITVLAVGLGPGTRDMLRATFGV</sequence>
<dbReference type="Proteomes" id="UP000324020">
    <property type="component" value="Unassembled WGS sequence"/>
</dbReference>
<dbReference type="Pfam" id="PF01889">
    <property type="entry name" value="DUF63"/>
    <property type="match status" value="1"/>
</dbReference>
<reference evidence="2 3" key="1">
    <citation type="submission" date="2016-10" db="EMBL/GenBank/DDBJ databases">
        <authorList>
            <person name="Varghese N."/>
            <person name="Submissions S."/>
        </authorList>
    </citation>
    <scope>NUCLEOTIDE SEQUENCE [LARGE SCALE GENOMIC DNA]</scope>
    <source>
        <strain evidence="2 3">CGMCC 1.3527</strain>
    </source>
</reference>
<dbReference type="EMBL" id="FNBO01000012">
    <property type="protein sequence ID" value="SDG00412.1"/>
    <property type="molecule type" value="Genomic_DNA"/>
</dbReference>
<proteinExistence type="predicted"/>
<evidence type="ECO:0000256" key="1">
    <source>
        <dbReference type="SAM" id="Phobius"/>
    </source>
</evidence>
<dbReference type="InterPro" id="IPR002749">
    <property type="entry name" value="DUF63"/>
</dbReference>
<feature type="transmembrane region" description="Helical" evidence="1">
    <location>
        <begin position="128"/>
        <end position="145"/>
    </location>
</feature>
<protein>
    <submittedName>
        <fullName evidence="2">Uncharacterized membrane protein</fullName>
    </submittedName>
</protein>
<feature type="transmembrane region" description="Helical" evidence="1">
    <location>
        <begin position="94"/>
        <end position="116"/>
    </location>
</feature>
<dbReference type="AlphaFoldDB" id="A0A1G7QPH7"/>
<feature type="transmembrane region" description="Helical" evidence="1">
    <location>
        <begin position="165"/>
        <end position="192"/>
    </location>
</feature>